<proteinExistence type="predicted"/>
<protein>
    <submittedName>
        <fullName evidence="1">Uncharacterized protein</fullName>
    </submittedName>
</protein>
<accession>A0A7R9IHW1</accession>
<organism evidence="1">
    <name type="scientific">Timema tahoe</name>
    <dbReference type="NCBI Taxonomy" id="61484"/>
    <lineage>
        <taxon>Eukaryota</taxon>
        <taxon>Metazoa</taxon>
        <taxon>Ecdysozoa</taxon>
        <taxon>Arthropoda</taxon>
        <taxon>Hexapoda</taxon>
        <taxon>Insecta</taxon>
        <taxon>Pterygota</taxon>
        <taxon>Neoptera</taxon>
        <taxon>Polyneoptera</taxon>
        <taxon>Phasmatodea</taxon>
        <taxon>Timematodea</taxon>
        <taxon>Timematoidea</taxon>
        <taxon>Timematidae</taxon>
        <taxon>Timema</taxon>
    </lineage>
</organism>
<name>A0A7R9IHW1_9NEOP</name>
<dbReference type="EMBL" id="OE002313">
    <property type="protein sequence ID" value="CAD7458502.1"/>
    <property type="molecule type" value="Genomic_DNA"/>
</dbReference>
<gene>
    <name evidence="1" type="ORF">TTEB3V08_LOCUS6481</name>
</gene>
<dbReference type="AlphaFoldDB" id="A0A7R9IHW1"/>
<evidence type="ECO:0000313" key="1">
    <source>
        <dbReference type="EMBL" id="CAD7458502.1"/>
    </source>
</evidence>
<reference evidence="1" key="1">
    <citation type="submission" date="2020-11" db="EMBL/GenBank/DDBJ databases">
        <authorList>
            <person name="Tran Van P."/>
        </authorList>
    </citation>
    <scope>NUCLEOTIDE SEQUENCE</scope>
</reference>
<sequence>MPASFHSTLRRGCSARVGGGVRSAGDTVCGEWGIRFPVDHICSIPLNFSLEEELLHTTSALKTTGGHEVSGVGLTTTSQSASHTTLYKVCWPAGGCECLVKCQPHYTLQSLLASRRVRVSGEVPATLHFTKSAGQLEGSGGCECLVKCQPPYTLQSLLASRRVRVSGEVPATLHFTKSAGQLEGVSV</sequence>